<dbReference type="Gene3D" id="3.40.50.1110">
    <property type="entry name" value="SGNH hydrolase"/>
    <property type="match status" value="1"/>
</dbReference>
<dbReference type="RefSeq" id="WP_146514296.1">
    <property type="nucleotide sequence ID" value="NZ_SJPI01000001.1"/>
</dbReference>
<dbReference type="GO" id="GO:0004622">
    <property type="term" value="F:phosphatidylcholine lysophospholipase activity"/>
    <property type="evidence" value="ECO:0007669"/>
    <property type="project" value="TreeGrafter"/>
</dbReference>
<dbReference type="PANTHER" id="PTHR30383:SF32">
    <property type="entry name" value="SGNH-HYDROLASE"/>
    <property type="match status" value="1"/>
</dbReference>
<dbReference type="InterPro" id="IPR051532">
    <property type="entry name" value="Ester_Hydrolysis_Enzymes"/>
</dbReference>
<accession>A0A5C5WU50</accession>
<evidence type="ECO:0000313" key="4">
    <source>
        <dbReference type="Proteomes" id="UP000316598"/>
    </source>
</evidence>
<proteinExistence type="predicted"/>
<organism evidence="3 4">
    <name type="scientific">Rubripirellula amarantea</name>
    <dbReference type="NCBI Taxonomy" id="2527999"/>
    <lineage>
        <taxon>Bacteria</taxon>
        <taxon>Pseudomonadati</taxon>
        <taxon>Planctomycetota</taxon>
        <taxon>Planctomycetia</taxon>
        <taxon>Pirellulales</taxon>
        <taxon>Pirellulaceae</taxon>
        <taxon>Rubripirellula</taxon>
    </lineage>
</organism>
<feature type="domain" description="SGNH hydrolase-type esterase" evidence="2">
    <location>
        <begin position="78"/>
        <end position="241"/>
    </location>
</feature>
<gene>
    <name evidence="3" type="ORF">Pla22_18510</name>
</gene>
<dbReference type="Pfam" id="PF13472">
    <property type="entry name" value="Lipase_GDSL_2"/>
    <property type="match status" value="1"/>
</dbReference>
<dbReference type="OrthoDB" id="2513075at2"/>
<sequence length="460" mass="51077">MLRAAIGYSLVLALLVLGKPLVGQEATLAPLTFEIPATDEGLAGTGPIRRYDWMKNIWNERRTTFAKNAAESTGAIVFLGDSITQGWADDFRDDFSPITENGFKVANRGISGDTTRGMLLRLEDDVLSLKPTAVVMLMGTNDLDEGATPESTVGNIGLILERMNEHNSEMPIVLCLVMPSSETKNRPAEKIKQINEGLRDLVRGNDQVTIVDTWTLFADENGDAKEAEFPDLLHPNGIGYAKWRAALLPIFATLGFTDLVADDFEVEPGFVSLFNGKDLTGWQFRPTPEPMRKGRARWLGSNPKGVTWPLVESVTHFDGSTQSPNGRFVAMPGRIVVTTPSSGRVIEQLWTKQEFDGDFTLRLEFRASVNSDSGVFIRMPQLQVRDYSLAGPYKNLKRYQPQQWNELEITVKDDVAHCTCNGEVLEQALPLPAKGPIGLEGDRGQVEYRRIRIRLPNELN</sequence>
<dbReference type="Pfam" id="PF06439">
    <property type="entry name" value="3keto-disac_hyd"/>
    <property type="match status" value="1"/>
</dbReference>
<dbReference type="InterPro" id="IPR036514">
    <property type="entry name" value="SGNH_hydro_sf"/>
</dbReference>
<name>A0A5C5WU50_9BACT</name>
<dbReference type="SUPFAM" id="SSF52266">
    <property type="entry name" value="SGNH hydrolase"/>
    <property type="match status" value="1"/>
</dbReference>
<dbReference type="InterPro" id="IPR013830">
    <property type="entry name" value="SGNH_hydro"/>
</dbReference>
<keyword evidence="3" id="KW-0378">Hydrolase</keyword>
<dbReference type="PANTHER" id="PTHR30383">
    <property type="entry name" value="THIOESTERASE 1/PROTEASE 1/LYSOPHOSPHOLIPASE L1"/>
    <property type="match status" value="1"/>
</dbReference>
<dbReference type="Proteomes" id="UP000316598">
    <property type="component" value="Unassembled WGS sequence"/>
</dbReference>
<feature type="domain" description="3-keto-alpha-glucoside-1,2-lyase/3-keto-2-hydroxy-glucal hydratase" evidence="1">
    <location>
        <begin position="269"/>
        <end position="454"/>
    </location>
</feature>
<protein>
    <submittedName>
        <fullName evidence="3">GDSL-like Lipase/Acylhydrolase</fullName>
    </submittedName>
</protein>
<reference evidence="3 4" key="1">
    <citation type="submission" date="2019-02" db="EMBL/GenBank/DDBJ databases">
        <title>Deep-cultivation of Planctomycetes and their phenomic and genomic characterization uncovers novel biology.</title>
        <authorList>
            <person name="Wiegand S."/>
            <person name="Jogler M."/>
            <person name="Boedeker C."/>
            <person name="Pinto D."/>
            <person name="Vollmers J."/>
            <person name="Rivas-Marin E."/>
            <person name="Kohn T."/>
            <person name="Peeters S.H."/>
            <person name="Heuer A."/>
            <person name="Rast P."/>
            <person name="Oberbeckmann S."/>
            <person name="Bunk B."/>
            <person name="Jeske O."/>
            <person name="Meyerdierks A."/>
            <person name="Storesund J.E."/>
            <person name="Kallscheuer N."/>
            <person name="Luecker S."/>
            <person name="Lage O.M."/>
            <person name="Pohl T."/>
            <person name="Merkel B.J."/>
            <person name="Hornburger P."/>
            <person name="Mueller R.-W."/>
            <person name="Bruemmer F."/>
            <person name="Labrenz M."/>
            <person name="Spormann A.M."/>
            <person name="Op Den Camp H."/>
            <person name="Overmann J."/>
            <person name="Amann R."/>
            <person name="Jetten M.S.M."/>
            <person name="Mascher T."/>
            <person name="Medema M.H."/>
            <person name="Devos D.P."/>
            <person name="Kaster A.-K."/>
            <person name="Ovreas L."/>
            <person name="Rohde M."/>
            <person name="Galperin M.Y."/>
            <person name="Jogler C."/>
        </authorList>
    </citation>
    <scope>NUCLEOTIDE SEQUENCE [LARGE SCALE GENOMIC DNA]</scope>
    <source>
        <strain evidence="3 4">Pla22</strain>
    </source>
</reference>
<evidence type="ECO:0000259" key="2">
    <source>
        <dbReference type="Pfam" id="PF13472"/>
    </source>
</evidence>
<keyword evidence="4" id="KW-1185">Reference proteome</keyword>
<dbReference type="AlphaFoldDB" id="A0A5C5WU50"/>
<comment type="caution">
    <text evidence="3">The sequence shown here is derived from an EMBL/GenBank/DDBJ whole genome shotgun (WGS) entry which is preliminary data.</text>
</comment>
<evidence type="ECO:0000313" key="3">
    <source>
        <dbReference type="EMBL" id="TWT54216.1"/>
    </source>
</evidence>
<dbReference type="Gene3D" id="2.60.120.560">
    <property type="entry name" value="Exo-inulinase, domain 1"/>
    <property type="match status" value="1"/>
</dbReference>
<dbReference type="InterPro" id="IPR010496">
    <property type="entry name" value="AL/BT2_dom"/>
</dbReference>
<evidence type="ECO:0000259" key="1">
    <source>
        <dbReference type="Pfam" id="PF06439"/>
    </source>
</evidence>
<dbReference type="EMBL" id="SJPI01000001">
    <property type="protein sequence ID" value="TWT54216.1"/>
    <property type="molecule type" value="Genomic_DNA"/>
</dbReference>